<organism evidence="2">
    <name type="scientific">Arundo donax</name>
    <name type="common">Giant reed</name>
    <name type="synonym">Donax arundinaceus</name>
    <dbReference type="NCBI Taxonomy" id="35708"/>
    <lineage>
        <taxon>Eukaryota</taxon>
        <taxon>Viridiplantae</taxon>
        <taxon>Streptophyta</taxon>
        <taxon>Embryophyta</taxon>
        <taxon>Tracheophyta</taxon>
        <taxon>Spermatophyta</taxon>
        <taxon>Magnoliopsida</taxon>
        <taxon>Liliopsida</taxon>
        <taxon>Poales</taxon>
        <taxon>Poaceae</taxon>
        <taxon>PACMAD clade</taxon>
        <taxon>Arundinoideae</taxon>
        <taxon>Arundineae</taxon>
        <taxon>Arundo</taxon>
    </lineage>
</organism>
<reference evidence="2" key="1">
    <citation type="submission" date="2014-09" db="EMBL/GenBank/DDBJ databases">
        <authorList>
            <person name="Magalhaes I.L.F."/>
            <person name="Oliveira U."/>
            <person name="Santos F.R."/>
            <person name="Vidigal T.H.D.A."/>
            <person name="Brescovit A.D."/>
            <person name="Santos A.J."/>
        </authorList>
    </citation>
    <scope>NUCLEOTIDE SEQUENCE</scope>
    <source>
        <tissue evidence="2">Shoot tissue taken approximately 20 cm above the soil surface</tissue>
    </source>
</reference>
<feature type="compositionally biased region" description="Basic residues" evidence="1">
    <location>
        <begin position="14"/>
        <end position="26"/>
    </location>
</feature>
<name>A0A0A9AAC7_ARUDO</name>
<evidence type="ECO:0000256" key="1">
    <source>
        <dbReference type="SAM" id="MobiDB-lite"/>
    </source>
</evidence>
<dbReference type="AlphaFoldDB" id="A0A0A9AAC7"/>
<feature type="region of interest" description="Disordered" evidence="1">
    <location>
        <begin position="1"/>
        <end position="53"/>
    </location>
</feature>
<dbReference type="EMBL" id="GBRH01249306">
    <property type="protein sequence ID" value="JAD48589.1"/>
    <property type="molecule type" value="Transcribed_RNA"/>
</dbReference>
<feature type="compositionally biased region" description="Basic and acidic residues" evidence="1">
    <location>
        <begin position="27"/>
        <end position="37"/>
    </location>
</feature>
<accession>A0A0A9AAC7</accession>
<protein>
    <submittedName>
        <fullName evidence="2">Uncharacterized protein</fullName>
    </submittedName>
</protein>
<sequence>MMDSNVPCPGREGVHRKQVSVRRPTRRSRENTGRHGDSTCASATVRVEPTPRV</sequence>
<reference evidence="2" key="2">
    <citation type="journal article" date="2015" name="Data Brief">
        <title>Shoot transcriptome of the giant reed, Arundo donax.</title>
        <authorList>
            <person name="Barrero R.A."/>
            <person name="Guerrero F.D."/>
            <person name="Moolhuijzen P."/>
            <person name="Goolsby J.A."/>
            <person name="Tidwell J."/>
            <person name="Bellgard S.E."/>
            <person name="Bellgard M.I."/>
        </authorList>
    </citation>
    <scope>NUCLEOTIDE SEQUENCE</scope>
    <source>
        <tissue evidence="2">Shoot tissue taken approximately 20 cm above the soil surface</tissue>
    </source>
</reference>
<proteinExistence type="predicted"/>
<evidence type="ECO:0000313" key="2">
    <source>
        <dbReference type="EMBL" id="JAD48589.1"/>
    </source>
</evidence>